<accession>A0A0U3N0F8</accession>
<dbReference type="InterPro" id="IPR001279">
    <property type="entry name" value="Metallo-B-lactamas"/>
</dbReference>
<dbReference type="InterPro" id="IPR036866">
    <property type="entry name" value="RibonucZ/Hydroxyglut_hydro"/>
</dbReference>
<dbReference type="EMBL" id="CP013729">
    <property type="protein sequence ID" value="ALV05707.1"/>
    <property type="molecule type" value="Genomic_DNA"/>
</dbReference>
<keyword evidence="3" id="KW-1185">Reference proteome</keyword>
<dbReference type="PANTHER" id="PTHR15032:SF4">
    <property type="entry name" value="N-ACYL-PHOSPHATIDYLETHANOLAMINE-HYDROLYZING PHOSPHOLIPASE D"/>
    <property type="match status" value="1"/>
</dbReference>
<dbReference type="GO" id="GO:0005737">
    <property type="term" value="C:cytoplasm"/>
    <property type="evidence" value="ECO:0007669"/>
    <property type="project" value="TreeGrafter"/>
</dbReference>
<reference evidence="2 3" key="1">
    <citation type="submission" date="2015-12" db="EMBL/GenBank/DDBJ databases">
        <title>Complete genome of Roseateles depolymerans KCTC 42856.</title>
        <authorList>
            <person name="Kim K.M."/>
        </authorList>
    </citation>
    <scope>NUCLEOTIDE SEQUENCE [LARGE SCALE GENOMIC DNA]</scope>
    <source>
        <strain evidence="2 3">KCTC 42856</strain>
    </source>
</reference>
<gene>
    <name evidence="2" type="ORF">RD2015_1216</name>
</gene>
<dbReference type="KEGG" id="rdp:RD2015_1216"/>
<evidence type="ECO:0000313" key="3">
    <source>
        <dbReference type="Proteomes" id="UP000060699"/>
    </source>
</evidence>
<sequence>MLMSIPRLAWAILICFVGVVAVTVSLSVPRTAAASVSLPADAQVAAPGASAPAGTAYRRDTDGTFHNPVSEPKQGFWKTMGLFWDVMFRKPAGTAPSAAQAVPVQPLTLAQLQAAADQTLYRLGHSTVLLKLQGRFFMTDPVFSERASPFSFAGPKRFHAPPLALEDLPELEAVILSHDHYDHLDEATVKALAPKVRHFLTPLGVGKRLIDWGVPAEKVQQLDWWQSTRVGGVTFTATPAQHFSGRSLWDRNSTLWASWVMEVPAGMSKDVPADVPGDVPSQPASPALRVFFSGDTGYFDGFKAIGERFGSFDLTLMETGAYDARWPYVHMQPEQTLQAHLDLRGRRLMPIHNGTFDLAMHRWQDPFERILSLARLRSVELVTPIMGAPVDIRQPAPTSAWWQSPT</sequence>
<dbReference type="STRING" id="76731.RD2015_1216"/>
<dbReference type="AlphaFoldDB" id="A0A0U3N0F8"/>
<dbReference type="GO" id="GO:0016787">
    <property type="term" value="F:hydrolase activity"/>
    <property type="evidence" value="ECO:0007669"/>
    <property type="project" value="UniProtKB-KW"/>
</dbReference>
<dbReference type="SUPFAM" id="SSF56281">
    <property type="entry name" value="Metallo-hydrolase/oxidoreductase"/>
    <property type="match status" value="1"/>
</dbReference>
<evidence type="ECO:0000313" key="2">
    <source>
        <dbReference type="EMBL" id="ALV05707.1"/>
    </source>
</evidence>
<feature type="domain" description="Metallo-beta-lactamase" evidence="1">
    <location>
        <begin position="288"/>
        <end position="352"/>
    </location>
</feature>
<evidence type="ECO:0000259" key="1">
    <source>
        <dbReference type="Pfam" id="PF12706"/>
    </source>
</evidence>
<name>A0A0U3N0F8_9BURK</name>
<keyword evidence="2" id="KW-0378">Hydrolase</keyword>
<dbReference type="Pfam" id="PF12706">
    <property type="entry name" value="Lactamase_B_2"/>
    <property type="match status" value="2"/>
</dbReference>
<protein>
    <submittedName>
        <fullName evidence="2">Putative zn-dependent hydrolase of the beta-lactamase fold protein</fullName>
    </submittedName>
</protein>
<dbReference type="PATRIC" id="fig|76731.3.peg.1240"/>
<organism evidence="2 3">
    <name type="scientific">Roseateles depolymerans</name>
    <dbReference type="NCBI Taxonomy" id="76731"/>
    <lineage>
        <taxon>Bacteria</taxon>
        <taxon>Pseudomonadati</taxon>
        <taxon>Pseudomonadota</taxon>
        <taxon>Betaproteobacteria</taxon>
        <taxon>Burkholderiales</taxon>
        <taxon>Sphaerotilaceae</taxon>
        <taxon>Roseateles</taxon>
    </lineage>
</organism>
<dbReference type="PANTHER" id="PTHR15032">
    <property type="entry name" value="N-ACYL-PHOSPHATIDYLETHANOLAMINE-HYDROLYZING PHOSPHOLIPASE D"/>
    <property type="match status" value="1"/>
</dbReference>
<feature type="domain" description="Metallo-beta-lactamase" evidence="1">
    <location>
        <begin position="137"/>
        <end position="262"/>
    </location>
</feature>
<proteinExistence type="predicted"/>
<dbReference type="Gene3D" id="3.60.15.10">
    <property type="entry name" value="Ribonuclease Z/Hydroxyacylglutathione hydrolase-like"/>
    <property type="match status" value="1"/>
</dbReference>
<dbReference type="Proteomes" id="UP000060699">
    <property type="component" value="Chromosome"/>
</dbReference>